<sequence length="722" mass="79756">MLPLNSNQIPAMFNRAMGLARGGKPREALDLFAQISKLAPKRAEIPFHMGQIHMQAGRPKDASHFLARAAQLAPTELKVWQAYAAAIAAYGDDTARKEAKAQLKAANLGQRDRKAIAKAMDAVQTSTARVSTKVTTAEIDRLVAQINAGKMAEAEAQARQLIATRGGSEILSTIHGAALASLGRTAEAETAFRSALTIDPDYGEAAAQLGQLLLASGRHQEAKPLLLHARRLIPHNPIVLGNLGKLYQDLGSPYEAVDCLDRLLKQDPDNRLALMTRAQAHLSLENAAAALADLDHLERLAPPTGETLALGAVARKLAGDADAAHERIKAALEADPNNLRVVTIAANILQQEGAMEAADTVLRDALARDVRSGAIYRMIAHGKKLAADDPVVTEMKNLWLRDDLPDDGRMDLGYGLLKVMEDLGDDDQAWHYLSRANEIMAKRHPYDRAKAQRDFDKLKAFLDGFDKRQIGKVGYQDNQTIFVTGLPRSGTTLVEQILASHSTITGGDELSILHPLVFRSVARTDRDGGTVADMTPDQFETLGRDYQAAIDVRVPGAGRITDKTISTYQIAPLAWLALPNAKIVALRRDPRDNLWSMFKNRFVTGLHLYTYTQSDLVETYRLFTQYLALWQEMAPDRIYELEYEALVANPEREVRKLLEFCDLEWEDACLDFHKTDRDVKTLSLAQVRQPLYSSSIGKWRRYENQLSEMIDGLKGLDGVPEE</sequence>
<protein>
    <submittedName>
        <fullName evidence="3">Tfp pilus assembly protein PilF</fullName>
    </submittedName>
</protein>
<dbReference type="SMART" id="SM00028">
    <property type="entry name" value="TPR"/>
    <property type="match status" value="7"/>
</dbReference>
<evidence type="ECO:0000256" key="1">
    <source>
        <dbReference type="ARBA" id="ARBA00022679"/>
    </source>
</evidence>
<proteinExistence type="predicted"/>
<dbReference type="PANTHER" id="PTHR12788">
    <property type="entry name" value="PROTEIN-TYROSINE SULFOTRANSFERASE 2"/>
    <property type="match status" value="1"/>
</dbReference>
<dbReference type="STRING" id="1173584.SAMN05444851_1773"/>
<dbReference type="GO" id="GO:0008476">
    <property type="term" value="F:protein-tyrosine sulfotransferase activity"/>
    <property type="evidence" value="ECO:0007669"/>
    <property type="project" value="InterPro"/>
</dbReference>
<dbReference type="RefSeq" id="WP_091429946.1">
    <property type="nucleotide sequence ID" value="NZ_FOJB01000001.1"/>
</dbReference>
<organism evidence="3 4">
    <name type="scientific">Aliiroseovarius sediminilitoris</name>
    <dbReference type="NCBI Taxonomy" id="1173584"/>
    <lineage>
        <taxon>Bacteria</taxon>
        <taxon>Pseudomonadati</taxon>
        <taxon>Pseudomonadota</taxon>
        <taxon>Alphaproteobacteria</taxon>
        <taxon>Rhodobacterales</taxon>
        <taxon>Paracoccaceae</taxon>
        <taxon>Aliiroseovarius</taxon>
    </lineage>
</organism>
<evidence type="ECO:0000256" key="2">
    <source>
        <dbReference type="PROSITE-ProRule" id="PRU00339"/>
    </source>
</evidence>
<dbReference type="PROSITE" id="PS50005">
    <property type="entry name" value="TPR"/>
    <property type="match status" value="2"/>
</dbReference>
<dbReference type="Proteomes" id="UP000199650">
    <property type="component" value="Unassembled WGS sequence"/>
</dbReference>
<dbReference type="AlphaFoldDB" id="A0A1I0PNI3"/>
<dbReference type="OrthoDB" id="9800698at2"/>
<dbReference type="SUPFAM" id="SSF52540">
    <property type="entry name" value="P-loop containing nucleoside triphosphate hydrolases"/>
    <property type="match status" value="1"/>
</dbReference>
<gene>
    <name evidence="3" type="ORF">SAMN05444851_1773</name>
</gene>
<keyword evidence="4" id="KW-1185">Reference proteome</keyword>
<dbReference type="Pfam" id="PF14559">
    <property type="entry name" value="TPR_19"/>
    <property type="match status" value="2"/>
</dbReference>
<dbReference type="InterPro" id="IPR019734">
    <property type="entry name" value="TPR_rpt"/>
</dbReference>
<reference evidence="3 4" key="1">
    <citation type="submission" date="2016-10" db="EMBL/GenBank/DDBJ databases">
        <authorList>
            <person name="de Groot N.N."/>
        </authorList>
    </citation>
    <scope>NUCLEOTIDE SEQUENCE [LARGE SCALE GENOMIC DNA]</scope>
    <source>
        <strain evidence="3 4">DSM 29439</strain>
    </source>
</reference>
<dbReference type="Pfam" id="PF13432">
    <property type="entry name" value="TPR_16"/>
    <property type="match status" value="1"/>
</dbReference>
<dbReference type="InterPro" id="IPR027417">
    <property type="entry name" value="P-loop_NTPase"/>
</dbReference>
<accession>A0A1I0PNI3</accession>
<keyword evidence="1" id="KW-0808">Transferase</keyword>
<evidence type="ECO:0000313" key="3">
    <source>
        <dbReference type="EMBL" id="SEW15950.1"/>
    </source>
</evidence>
<feature type="repeat" description="TPR" evidence="2">
    <location>
        <begin position="237"/>
        <end position="270"/>
    </location>
</feature>
<name>A0A1I0PNI3_9RHOB</name>
<dbReference type="SUPFAM" id="SSF48452">
    <property type="entry name" value="TPR-like"/>
    <property type="match status" value="2"/>
</dbReference>
<feature type="repeat" description="TPR" evidence="2">
    <location>
        <begin position="43"/>
        <end position="76"/>
    </location>
</feature>
<evidence type="ECO:0000313" key="4">
    <source>
        <dbReference type="Proteomes" id="UP000199650"/>
    </source>
</evidence>
<dbReference type="PANTHER" id="PTHR12788:SF10">
    <property type="entry name" value="PROTEIN-TYROSINE SULFOTRANSFERASE"/>
    <property type="match status" value="1"/>
</dbReference>
<dbReference type="InterPro" id="IPR011990">
    <property type="entry name" value="TPR-like_helical_dom_sf"/>
</dbReference>
<dbReference type="EMBL" id="FOJB01000001">
    <property type="protein sequence ID" value="SEW15950.1"/>
    <property type="molecule type" value="Genomic_DNA"/>
</dbReference>
<dbReference type="InterPro" id="IPR026634">
    <property type="entry name" value="TPST-like"/>
</dbReference>
<dbReference type="Gene3D" id="1.25.40.10">
    <property type="entry name" value="Tetratricopeptide repeat domain"/>
    <property type="match status" value="3"/>
</dbReference>
<dbReference type="Pfam" id="PF13469">
    <property type="entry name" value="Sulfotransfer_3"/>
    <property type="match status" value="1"/>
</dbReference>
<keyword evidence="2" id="KW-0802">TPR repeat</keyword>
<dbReference type="Gene3D" id="3.40.50.300">
    <property type="entry name" value="P-loop containing nucleotide triphosphate hydrolases"/>
    <property type="match status" value="1"/>
</dbReference>